<reference evidence="2 3" key="1">
    <citation type="submission" date="2018-01" db="EMBL/GenBank/DDBJ databases">
        <title>The draft genome sequence of Halioglobus japonicus S1-36.</title>
        <authorList>
            <person name="Du Z.-J."/>
            <person name="Shi M.-J."/>
        </authorList>
    </citation>
    <scope>NUCLEOTIDE SEQUENCE [LARGE SCALE GENOMIC DNA]</scope>
    <source>
        <strain evidence="2 3">S1-36</strain>
    </source>
</reference>
<dbReference type="KEGG" id="hja:BST95_09860"/>
<feature type="compositionally biased region" description="Low complexity" evidence="1">
    <location>
        <begin position="1"/>
        <end position="13"/>
    </location>
</feature>
<dbReference type="Proteomes" id="UP000235162">
    <property type="component" value="Unassembled WGS sequence"/>
</dbReference>
<name>A0AAP8MF36_9GAMM</name>
<evidence type="ECO:0000313" key="2">
    <source>
        <dbReference type="EMBL" id="PLW86514.1"/>
    </source>
</evidence>
<feature type="region of interest" description="Disordered" evidence="1">
    <location>
        <begin position="1"/>
        <end position="22"/>
    </location>
</feature>
<sequence length="80" mass="8513">MASSDTAKTSSAKLPTKNPQGWAPVAAFTRKIHSAKKQPGPARRAVPEWSYQDWKKKAQIIPSSSLPVTACVVGIGPLNA</sequence>
<dbReference type="EMBL" id="PKUR01000002">
    <property type="protein sequence ID" value="PLW86514.1"/>
    <property type="molecule type" value="Genomic_DNA"/>
</dbReference>
<proteinExistence type="predicted"/>
<dbReference type="AlphaFoldDB" id="A0AAP8MF36"/>
<accession>A0AAP8MF36</accession>
<organism evidence="2 3">
    <name type="scientific">Halioglobus japonicus</name>
    <dbReference type="NCBI Taxonomy" id="930805"/>
    <lineage>
        <taxon>Bacteria</taxon>
        <taxon>Pseudomonadati</taxon>
        <taxon>Pseudomonadota</taxon>
        <taxon>Gammaproteobacteria</taxon>
        <taxon>Cellvibrionales</taxon>
        <taxon>Halieaceae</taxon>
        <taxon>Halioglobus</taxon>
    </lineage>
</organism>
<gene>
    <name evidence="2" type="ORF">C0029_08895</name>
</gene>
<protein>
    <submittedName>
        <fullName evidence="2">Uncharacterized protein</fullName>
    </submittedName>
</protein>
<evidence type="ECO:0000313" key="3">
    <source>
        <dbReference type="Proteomes" id="UP000235162"/>
    </source>
</evidence>
<evidence type="ECO:0000256" key="1">
    <source>
        <dbReference type="SAM" id="MobiDB-lite"/>
    </source>
</evidence>
<keyword evidence="3" id="KW-1185">Reference proteome</keyword>
<comment type="caution">
    <text evidence="2">The sequence shown here is derived from an EMBL/GenBank/DDBJ whole genome shotgun (WGS) entry which is preliminary data.</text>
</comment>